<dbReference type="SUPFAM" id="SSF52402">
    <property type="entry name" value="Adenine nucleotide alpha hydrolases-like"/>
    <property type="match status" value="1"/>
</dbReference>
<dbReference type="EMBL" id="JAKXMK010000047">
    <property type="protein sequence ID" value="MCH6171696.1"/>
    <property type="molecule type" value="Genomic_DNA"/>
</dbReference>
<accession>A0ABS9TTZ9</accession>
<sequence>MTVTRGSGESQRPAMEDAEGTRQPVFVVGVDGSAAAVAALEWALEQAQLSGGRVVALAVSEPPPVLAGDLGIVGGVMVPQLIEGEEMAAVAEQWLTDAIAALPVGTVRAVERHVVHGDAATVLLDAARDADLLVLGNHGRGALASALLGSVAQRCAHHVVCPLVLIPAPKTSQTAGDS</sequence>
<dbReference type="Gene3D" id="3.40.50.620">
    <property type="entry name" value="HUPs"/>
    <property type="match status" value="1"/>
</dbReference>
<keyword evidence="5" id="KW-1185">Reference proteome</keyword>
<evidence type="ECO:0000256" key="2">
    <source>
        <dbReference type="SAM" id="MobiDB-lite"/>
    </source>
</evidence>
<dbReference type="Pfam" id="PF00582">
    <property type="entry name" value="Usp"/>
    <property type="match status" value="1"/>
</dbReference>
<dbReference type="PANTHER" id="PTHR46553:SF3">
    <property type="entry name" value="ADENINE NUCLEOTIDE ALPHA HYDROLASES-LIKE SUPERFAMILY PROTEIN"/>
    <property type="match status" value="1"/>
</dbReference>
<evidence type="ECO:0000313" key="4">
    <source>
        <dbReference type="EMBL" id="MCH6171696.1"/>
    </source>
</evidence>
<dbReference type="InterPro" id="IPR006016">
    <property type="entry name" value="UspA"/>
</dbReference>
<evidence type="ECO:0000259" key="3">
    <source>
        <dbReference type="Pfam" id="PF00582"/>
    </source>
</evidence>
<dbReference type="InterPro" id="IPR006015">
    <property type="entry name" value="Universal_stress_UspA"/>
</dbReference>
<feature type="domain" description="UspA" evidence="3">
    <location>
        <begin position="27"/>
        <end position="167"/>
    </location>
</feature>
<feature type="region of interest" description="Disordered" evidence="2">
    <location>
        <begin position="1"/>
        <end position="20"/>
    </location>
</feature>
<evidence type="ECO:0000256" key="1">
    <source>
        <dbReference type="ARBA" id="ARBA00008791"/>
    </source>
</evidence>
<dbReference type="PANTHER" id="PTHR46553">
    <property type="entry name" value="ADENINE NUCLEOTIDE ALPHA HYDROLASES-LIKE SUPERFAMILY PROTEIN"/>
    <property type="match status" value="1"/>
</dbReference>
<protein>
    <submittedName>
        <fullName evidence="4">Universal stress protein</fullName>
    </submittedName>
</protein>
<feature type="compositionally biased region" description="Polar residues" evidence="2">
    <location>
        <begin position="1"/>
        <end position="10"/>
    </location>
</feature>
<gene>
    <name evidence="4" type="ORF">MMF94_38925</name>
</gene>
<proteinExistence type="inferred from homology"/>
<organism evidence="4 5">
    <name type="scientific">Pseudonocardia alaniniphila</name>
    <dbReference type="NCBI Taxonomy" id="75291"/>
    <lineage>
        <taxon>Bacteria</taxon>
        <taxon>Bacillati</taxon>
        <taxon>Actinomycetota</taxon>
        <taxon>Actinomycetes</taxon>
        <taxon>Pseudonocardiales</taxon>
        <taxon>Pseudonocardiaceae</taxon>
        <taxon>Pseudonocardia</taxon>
    </lineage>
</organism>
<dbReference type="InterPro" id="IPR014729">
    <property type="entry name" value="Rossmann-like_a/b/a_fold"/>
</dbReference>
<name>A0ABS9TTZ9_9PSEU</name>
<comment type="caution">
    <text evidence="4">The sequence shown here is derived from an EMBL/GenBank/DDBJ whole genome shotgun (WGS) entry which is preliminary data.</text>
</comment>
<dbReference type="CDD" id="cd23659">
    <property type="entry name" value="USP_At3g01520-like"/>
    <property type="match status" value="1"/>
</dbReference>
<comment type="similarity">
    <text evidence="1">Belongs to the universal stress protein A family.</text>
</comment>
<reference evidence="4 5" key="1">
    <citation type="submission" date="2022-03" db="EMBL/GenBank/DDBJ databases">
        <title>Pseudonocardia alaer sp. nov., a novel actinomycete isolated from reed forest soil.</title>
        <authorList>
            <person name="Wang L."/>
        </authorList>
    </citation>
    <scope>NUCLEOTIDE SEQUENCE [LARGE SCALE GENOMIC DNA]</scope>
    <source>
        <strain evidence="4 5">Y-16303</strain>
    </source>
</reference>
<dbReference type="RefSeq" id="WP_241042498.1">
    <property type="nucleotide sequence ID" value="NZ_BAAAJF010000005.1"/>
</dbReference>
<evidence type="ECO:0000313" key="5">
    <source>
        <dbReference type="Proteomes" id="UP001299970"/>
    </source>
</evidence>
<dbReference type="Proteomes" id="UP001299970">
    <property type="component" value="Unassembled WGS sequence"/>
</dbReference>
<dbReference type="PRINTS" id="PR01438">
    <property type="entry name" value="UNVRSLSTRESS"/>
</dbReference>